<gene>
    <name evidence="1" type="ORF">GALL_372940</name>
</gene>
<comment type="caution">
    <text evidence="1">The sequence shown here is derived from an EMBL/GenBank/DDBJ whole genome shotgun (WGS) entry which is preliminary data.</text>
</comment>
<sequence>MLPTVYSYPPFHTFAWLSGLSLTSPNGTVAPGNIIQREFEVPVNTSTDALGSAWLTTAATARSTRMRTLRFICENLRIGPRGKQAFGPFVAACACRAGAAAN</sequence>
<dbReference type="AlphaFoldDB" id="A0A1J5QBE9"/>
<accession>A0A1J5QBE9</accession>
<organism evidence="1">
    <name type="scientific">mine drainage metagenome</name>
    <dbReference type="NCBI Taxonomy" id="410659"/>
    <lineage>
        <taxon>unclassified sequences</taxon>
        <taxon>metagenomes</taxon>
        <taxon>ecological metagenomes</taxon>
    </lineage>
</organism>
<evidence type="ECO:0000313" key="1">
    <source>
        <dbReference type="EMBL" id="OIQ80953.1"/>
    </source>
</evidence>
<dbReference type="EMBL" id="MLJW01000989">
    <property type="protein sequence ID" value="OIQ80953.1"/>
    <property type="molecule type" value="Genomic_DNA"/>
</dbReference>
<proteinExistence type="predicted"/>
<name>A0A1J5QBE9_9ZZZZ</name>
<reference evidence="1" key="1">
    <citation type="submission" date="2016-10" db="EMBL/GenBank/DDBJ databases">
        <title>Sequence of Gallionella enrichment culture.</title>
        <authorList>
            <person name="Poehlein A."/>
            <person name="Muehling M."/>
            <person name="Daniel R."/>
        </authorList>
    </citation>
    <scope>NUCLEOTIDE SEQUENCE</scope>
</reference>
<protein>
    <submittedName>
        <fullName evidence="1">Uncharacterized protein</fullName>
    </submittedName>
</protein>